<feature type="region of interest" description="Disordered" evidence="1">
    <location>
        <begin position="88"/>
        <end position="118"/>
    </location>
</feature>
<organism evidence="2 3">
    <name type="scientific">Mya arenaria</name>
    <name type="common">Soft-shell clam</name>
    <dbReference type="NCBI Taxonomy" id="6604"/>
    <lineage>
        <taxon>Eukaryota</taxon>
        <taxon>Metazoa</taxon>
        <taxon>Spiralia</taxon>
        <taxon>Lophotrochozoa</taxon>
        <taxon>Mollusca</taxon>
        <taxon>Bivalvia</taxon>
        <taxon>Autobranchia</taxon>
        <taxon>Heteroconchia</taxon>
        <taxon>Euheterodonta</taxon>
        <taxon>Imparidentia</taxon>
        <taxon>Neoheterodontei</taxon>
        <taxon>Myida</taxon>
        <taxon>Myoidea</taxon>
        <taxon>Myidae</taxon>
        <taxon>Mya</taxon>
    </lineage>
</organism>
<feature type="region of interest" description="Disordered" evidence="1">
    <location>
        <begin position="196"/>
        <end position="224"/>
    </location>
</feature>
<feature type="region of interest" description="Disordered" evidence="1">
    <location>
        <begin position="247"/>
        <end position="286"/>
    </location>
</feature>
<keyword evidence="3" id="KW-1185">Reference proteome</keyword>
<feature type="region of interest" description="Disordered" evidence="1">
    <location>
        <begin position="1031"/>
        <end position="1101"/>
    </location>
</feature>
<accession>A0ABY7F2U0</accession>
<name>A0ABY7F2U0_MYAAR</name>
<feature type="compositionally biased region" description="Basic and acidic residues" evidence="1">
    <location>
        <begin position="1057"/>
        <end position="1077"/>
    </location>
</feature>
<sequence>DIGGKAEYQELFTVVKDMLILSHGQSSVERGFSDNKELLKGNMNKHTLITYRQAYDGLKSQDKPLSECVSKELLQSCRHAYHRYRTHAQETKVEDEKKQKDKEREETQRQLDDAKKKTASLRKMADKLVVEADELAKQAETKNNLQLLVKSNALREKSHGKRKEMECEIKTAEHLEKKLKQIAGNPELTCTARVESPSFQDNTPDASDTNTVHQTSSTDGDTLETNVEQSSSVTAVEKQVTFPDIVESPSFQDNTPDASDTNTVHQISSTDGDTLETNVEQSSPVTAVEDQLTCTARVESPSFQDNTPDASDTNTVHQTSSTEGDTLETNVEQSSPVTAVEDQLTCTARVESPSFQDNTPDASDTNTVHQTSSTDGDTLETNVEQSSPVTADEDQLTCTARVESPSFQDNTPDASDTNTVHQTSSTDGDTLETNVEQSSPVTAVEDQLTCTARVESPSFQDNTPDASDTNTVHQTSSTEGDTLETNVEQSSPVTAVEDQVTFPDIVESLFWEDNADPCTDDRVDSSSCDDGFETDDFPMLQQLKEDQVLGEDHTVVAKSAASVSVQRKRKASDSGDELSSVKKKYARLKEKYEKLLEANREPAVTYTSKDVPAVPEQVQVTCKELPVEPHSSSEESAYMEAKINVLLEKLGDRRKNDISQRIRQLTRLKMQINTTKNDKTEQLFDLISGNGFDTVVEGVRNLCGTYENEEKVVRMKKPGLALRLGHNLIKAAEIKCGMALRMDDEASCNQAETFCKLYRREWNDKISSVALSTLKTNKFNKGQVIPLTDDLVKLKNHLSSRMSALAEKLQSSPAYKVWRELAEVTMVKILLLNKRRGAEASKLLISAYQSRPNWEETTNKEILGSLSPLEKKMFSRMDMVHTQGKQDKKVATLLNRDMVDAINLLIATRAACGILDTNKYVFANQLDGHLSTWTSLRDQAVQAQCSKPELINCNSLRKNIATVCQLMDLNDGEVQWVSSHLGHTVKTHKDFYRLQEAAIEIGKVSKLLIAAESGKLSKYKGKSLAALQFDAIDSSNDEPPEKPPYQRPQRKRRVKAARKEICSRDSHADMDSDDSLHDPTYTLEKGSEESSGEELKMRKRRWSEEENIIFKQWEDS</sequence>
<proteinExistence type="predicted"/>
<feature type="compositionally biased region" description="Polar residues" evidence="1">
    <location>
        <begin position="353"/>
        <end position="389"/>
    </location>
</feature>
<dbReference type="Proteomes" id="UP001164746">
    <property type="component" value="Chromosome 9"/>
</dbReference>
<feature type="region of interest" description="Disordered" evidence="1">
    <location>
        <begin position="299"/>
        <end position="338"/>
    </location>
</feature>
<evidence type="ECO:0000313" key="2">
    <source>
        <dbReference type="EMBL" id="WAR15079.1"/>
    </source>
</evidence>
<gene>
    <name evidence="2" type="ORF">MAR_005184</name>
</gene>
<feature type="region of interest" description="Disordered" evidence="1">
    <location>
        <begin position="455"/>
        <end position="492"/>
    </location>
</feature>
<feature type="region of interest" description="Disordered" evidence="1">
    <location>
        <begin position="351"/>
        <end position="442"/>
    </location>
</feature>
<feature type="compositionally biased region" description="Polar residues" evidence="1">
    <location>
        <begin position="197"/>
        <end position="224"/>
    </location>
</feature>
<feature type="compositionally biased region" description="Polar residues" evidence="1">
    <location>
        <begin position="405"/>
        <end position="441"/>
    </location>
</feature>
<evidence type="ECO:0000313" key="3">
    <source>
        <dbReference type="Proteomes" id="UP001164746"/>
    </source>
</evidence>
<feature type="compositionally biased region" description="Polar residues" evidence="1">
    <location>
        <begin position="249"/>
        <end position="285"/>
    </location>
</feature>
<feature type="compositionally biased region" description="Polar residues" evidence="1">
    <location>
        <begin position="457"/>
        <end position="492"/>
    </location>
</feature>
<feature type="compositionally biased region" description="Basic and acidic residues" evidence="1">
    <location>
        <begin position="88"/>
        <end position="116"/>
    </location>
</feature>
<feature type="compositionally biased region" description="Basic and acidic residues" evidence="1">
    <location>
        <begin position="1085"/>
        <end position="1096"/>
    </location>
</feature>
<dbReference type="PANTHER" id="PTHR33480">
    <property type="entry name" value="SET DOMAIN-CONTAINING PROTEIN-RELATED"/>
    <property type="match status" value="1"/>
</dbReference>
<feature type="non-terminal residue" evidence="2">
    <location>
        <position position="1116"/>
    </location>
</feature>
<evidence type="ECO:0000256" key="1">
    <source>
        <dbReference type="SAM" id="MobiDB-lite"/>
    </source>
</evidence>
<protein>
    <submittedName>
        <fullName evidence="2">Uncharacterized protein</fullName>
    </submittedName>
</protein>
<feature type="compositionally biased region" description="Polar residues" evidence="1">
    <location>
        <begin position="301"/>
        <end position="337"/>
    </location>
</feature>
<reference evidence="2" key="1">
    <citation type="submission" date="2022-11" db="EMBL/GenBank/DDBJ databases">
        <title>Centuries of genome instability and evolution in soft-shell clam transmissible cancer (bioRxiv).</title>
        <authorList>
            <person name="Hart S.F.M."/>
            <person name="Yonemitsu M.A."/>
            <person name="Giersch R.M."/>
            <person name="Beal B.F."/>
            <person name="Arriagada G."/>
            <person name="Davis B.W."/>
            <person name="Ostrander E.A."/>
            <person name="Goff S.P."/>
            <person name="Metzger M.J."/>
        </authorList>
    </citation>
    <scope>NUCLEOTIDE SEQUENCE</scope>
    <source>
        <strain evidence="2">MELC-2E11</strain>
        <tissue evidence="2">Siphon/mantle</tissue>
    </source>
</reference>
<dbReference type="EMBL" id="CP111020">
    <property type="protein sequence ID" value="WAR15079.1"/>
    <property type="molecule type" value="Genomic_DNA"/>
</dbReference>